<feature type="chain" id="PRO_5039312965" description="C-type lectin domain-containing protein" evidence="1">
    <location>
        <begin position="22"/>
        <end position="163"/>
    </location>
</feature>
<reference evidence="3" key="1">
    <citation type="submission" date="2021-01" db="EMBL/GenBank/DDBJ databases">
        <authorList>
            <person name="Zahm M."/>
            <person name="Roques C."/>
            <person name="Cabau C."/>
            <person name="Klopp C."/>
            <person name="Donnadieu C."/>
            <person name="Jouanno E."/>
            <person name="Lampietro C."/>
            <person name="Louis A."/>
            <person name="Herpin A."/>
            <person name="Echchiki A."/>
            <person name="Berthelot C."/>
            <person name="Parey E."/>
            <person name="Roest-Crollius H."/>
            <person name="Braasch I."/>
            <person name="Postlethwait J."/>
            <person name="Bobe J."/>
            <person name="Montfort J."/>
            <person name="Bouchez O."/>
            <person name="Begum T."/>
            <person name="Mejri S."/>
            <person name="Adams A."/>
            <person name="Chen W.-J."/>
            <person name="Guiguen Y."/>
        </authorList>
    </citation>
    <scope>NUCLEOTIDE SEQUENCE</scope>
    <source>
        <strain evidence="3">YG-15Mar2019-1</strain>
        <tissue evidence="3">Brain</tissue>
    </source>
</reference>
<keyword evidence="1" id="KW-0732">Signal</keyword>
<dbReference type="OrthoDB" id="7357196at2759"/>
<dbReference type="InterPro" id="IPR002353">
    <property type="entry name" value="AntifreezeII"/>
</dbReference>
<accession>A0A9D3QFG4</accession>
<gene>
    <name evidence="3" type="ORF">MATL_G00000440</name>
</gene>
<dbReference type="Proteomes" id="UP001046870">
    <property type="component" value="Chromosome 1"/>
</dbReference>
<dbReference type="Pfam" id="PF00059">
    <property type="entry name" value="Lectin_C"/>
    <property type="match status" value="1"/>
</dbReference>
<evidence type="ECO:0000259" key="2">
    <source>
        <dbReference type="PROSITE" id="PS50041"/>
    </source>
</evidence>
<keyword evidence="4" id="KW-1185">Reference proteome</keyword>
<dbReference type="PROSITE" id="PS50041">
    <property type="entry name" value="C_TYPE_LECTIN_2"/>
    <property type="match status" value="1"/>
</dbReference>
<dbReference type="Gene3D" id="3.10.100.10">
    <property type="entry name" value="Mannose-Binding Protein A, subunit A"/>
    <property type="match status" value="1"/>
</dbReference>
<dbReference type="InterPro" id="IPR001304">
    <property type="entry name" value="C-type_lectin-like"/>
</dbReference>
<sequence>MRVLTIAVLLCTALALPAATAIECEGQKVDVVPTQGQCPADWTGFQSRCFLFVKEVKSWIDAEKHCLKLGGNLASLHSLSEYQFIQKLTGDPLSWIGGHDAVEEGQWLWSDGSVFSYEKWYYPQPDNYGGKEHCLCYNAGSTKGWNDCPCSYVLPFVCALKRH</sequence>
<dbReference type="PRINTS" id="PR00356">
    <property type="entry name" value="ANTIFREEZEII"/>
</dbReference>
<dbReference type="InterPro" id="IPR016187">
    <property type="entry name" value="CTDL_fold"/>
</dbReference>
<organism evidence="3 4">
    <name type="scientific">Megalops atlanticus</name>
    <name type="common">Tarpon</name>
    <name type="synonym">Clupea gigantea</name>
    <dbReference type="NCBI Taxonomy" id="7932"/>
    <lineage>
        <taxon>Eukaryota</taxon>
        <taxon>Metazoa</taxon>
        <taxon>Chordata</taxon>
        <taxon>Craniata</taxon>
        <taxon>Vertebrata</taxon>
        <taxon>Euteleostomi</taxon>
        <taxon>Actinopterygii</taxon>
        <taxon>Neopterygii</taxon>
        <taxon>Teleostei</taxon>
        <taxon>Elopiformes</taxon>
        <taxon>Megalopidae</taxon>
        <taxon>Megalops</taxon>
    </lineage>
</organism>
<feature type="domain" description="C-type lectin" evidence="2">
    <location>
        <begin position="45"/>
        <end position="159"/>
    </location>
</feature>
<name>A0A9D3QFG4_MEGAT</name>
<protein>
    <recommendedName>
        <fullName evidence="2">C-type lectin domain-containing protein</fullName>
    </recommendedName>
</protein>
<evidence type="ECO:0000256" key="1">
    <source>
        <dbReference type="SAM" id="SignalP"/>
    </source>
</evidence>
<proteinExistence type="predicted"/>
<dbReference type="InterPro" id="IPR050111">
    <property type="entry name" value="C-type_lectin/snaclec_domain"/>
</dbReference>
<feature type="signal peptide" evidence="1">
    <location>
        <begin position="1"/>
        <end position="21"/>
    </location>
</feature>
<evidence type="ECO:0000313" key="4">
    <source>
        <dbReference type="Proteomes" id="UP001046870"/>
    </source>
</evidence>
<dbReference type="SMART" id="SM00034">
    <property type="entry name" value="CLECT"/>
    <property type="match status" value="1"/>
</dbReference>
<dbReference type="PANTHER" id="PTHR22803">
    <property type="entry name" value="MANNOSE, PHOSPHOLIPASE, LECTIN RECEPTOR RELATED"/>
    <property type="match status" value="1"/>
</dbReference>
<dbReference type="EMBL" id="JAFDVH010000001">
    <property type="protein sequence ID" value="KAG7491194.1"/>
    <property type="molecule type" value="Genomic_DNA"/>
</dbReference>
<evidence type="ECO:0000313" key="3">
    <source>
        <dbReference type="EMBL" id="KAG7491194.1"/>
    </source>
</evidence>
<dbReference type="InterPro" id="IPR016186">
    <property type="entry name" value="C-type_lectin-like/link_sf"/>
</dbReference>
<dbReference type="AlphaFoldDB" id="A0A9D3QFG4"/>
<comment type="caution">
    <text evidence="3">The sequence shown here is derived from an EMBL/GenBank/DDBJ whole genome shotgun (WGS) entry which is preliminary data.</text>
</comment>
<dbReference type="SUPFAM" id="SSF56436">
    <property type="entry name" value="C-type lectin-like"/>
    <property type="match status" value="1"/>
</dbReference>